<dbReference type="PANTHER" id="PTHR15104">
    <property type="entry name" value="DIHYDROPTERIDINE REDUCTASE"/>
    <property type="match status" value="1"/>
</dbReference>
<evidence type="ECO:0000256" key="3">
    <source>
        <dbReference type="ARBA" id="ARBA00022857"/>
    </source>
</evidence>
<dbReference type="GO" id="GO:0070404">
    <property type="term" value="F:NADH binding"/>
    <property type="evidence" value="ECO:0007669"/>
    <property type="project" value="TreeGrafter"/>
</dbReference>
<dbReference type="GO" id="GO:0005737">
    <property type="term" value="C:cytoplasm"/>
    <property type="evidence" value="ECO:0007669"/>
    <property type="project" value="TreeGrafter"/>
</dbReference>
<protein>
    <submittedName>
        <fullName evidence="5">Uncharacterized protein</fullName>
    </submittedName>
</protein>
<proteinExistence type="inferred from homology"/>
<keyword evidence="6" id="KW-1185">Reference proteome</keyword>
<dbReference type="Proteomes" id="UP000692954">
    <property type="component" value="Unassembled WGS sequence"/>
</dbReference>
<evidence type="ECO:0000256" key="1">
    <source>
        <dbReference type="ARBA" id="ARBA00006484"/>
    </source>
</evidence>
<keyword evidence="4" id="KW-0560">Oxidoreductase</keyword>
<dbReference type="GO" id="GO:0070402">
    <property type="term" value="F:NADPH binding"/>
    <property type="evidence" value="ECO:0007669"/>
    <property type="project" value="TreeGrafter"/>
</dbReference>
<gene>
    <name evidence="5" type="ORF">PSON_ATCC_30995.1.T0210308</name>
</gene>
<evidence type="ECO:0000256" key="2">
    <source>
        <dbReference type="ARBA" id="ARBA00011738"/>
    </source>
</evidence>
<sequence length="244" mass="28485">MSKNNKLIDVAKYLRRFYYRVHNFVEYRMLVNQKHILFVGGNKNPLTPMLYQNFYLNWQIGHLGLQEELAIKPNFILNQEDDLQKLVEQAKSRSTHYDAIIILEDRNGLQEMGDKFEMHNMYKSEVRRALMACHMATKILASNGMICFTIDQRSYFEQKEEQNISTGKVMKDCQIAHLCTNLGERDDLETDTLVVGALIEDDKLSDIVKYLKLWADGIKRPASGTFAHFKYSNHKKPIVYPELL</sequence>
<reference evidence="5" key="1">
    <citation type="submission" date="2021-01" db="EMBL/GenBank/DDBJ databases">
        <authorList>
            <consortium name="Genoscope - CEA"/>
            <person name="William W."/>
        </authorList>
    </citation>
    <scope>NUCLEOTIDE SEQUENCE</scope>
</reference>
<evidence type="ECO:0000256" key="4">
    <source>
        <dbReference type="ARBA" id="ARBA00023002"/>
    </source>
</evidence>
<dbReference type="AlphaFoldDB" id="A0A8S1LFF6"/>
<comment type="caution">
    <text evidence="5">The sequence shown here is derived from an EMBL/GenBank/DDBJ whole genome shotgun (WGS) entry which is preliminary data.</text>
</comment>
<dbReference type="GO" id="GO:0004155">
    <property type="term" value="F:6,7-dihydropteridine reductase activity"/>
    <property type="evidence" value="ECO:0007669"/>
    <property type="project" value="TreeGrafter"/>
</dbReference>
<dbReference type="OrthoDB" id="283729at2759"/>
<keyword evidence="3" id="KW-0521">NADP</keyword>
<dbReference type="GO" id="GO:0006559">
    <property type="term" value="P:L-phenylalanine catabolic process"/>
    <property type="evidence" value="ECO:0007669"/>
    <property type="project" value="TreeGrafter"/>
</dbReference>
<name>A0A8S1LFF6_9CILI</name>
<evidence type="ECO:0000313" key="6">
    <source>
        <dbReference type="Proteomes" id="UP000692954"/>
    </source>
</evidence>
<dbReference type="GO" id="GO:0006729">
    <property type="term" value="P:tetrahydrobiopterin biosynthetic process"/>
    <property type="evidence" value="ECO:0007669"/>
    <property type="project" value="TreeGrafter"/>
</dbReference>
<comment type="similarity">
    <text evidence="1">Belongs to the short-chain dehydrogenases/reductases (SDR) family.</text>
</comment>
<evidence type="ECO:0000313" key="5">
    <source>
        <dbReference type="EMBL" id="CAD8066387.1"/>
    </source>
</evidence>
<dbReference type="PANTHER" id="PTHR15104:SF0">
    <property type="entry name" value="DIHYDROPTERIDINE REDUCTASE"/>
    <property type="match status" value="1"/>
</dbReference>
<dbReference type="EMBL" id="CAJJDN010000021">
    <property type="protein sequence ID" value="CAD8066387.1"/>
    <property type="molecule type" value="Genomic_DNA"/>
</dbReference>
<accession>A0A8S1LFF6</accession>
<organism evidence="5 6">
    <name type="scientific">Paramecium sonneborni</name>
    <dbReference type="NCBI Taxonomy" id="65129"/>
    <lineage>
        <taxon>Eukaryota</taxon>
        <taxon>Sar</taxon>
        <taxon>Alveolata</taxon>
        <taxon>Ciliophora</taxon>
        <taxon>Intramacronucleata</taxon>
        <taxon>Oligohymenophorea</taxon>
        <taxon>Peniculida</taxon>
        <taxon>Parameciidae</taxon>
        <taxon>Paramecium</taxon>
    </lineage>
</organism>
<comment type="subunit">
    <text evidence="2">Homodimer.</text>
</comment>